<evidence type="ECO:0000313" key="3">
    <source>
        <dbReference type="Proteomes" id="UP000234328"/>
    </source>
</evidence>
<dbReference type="EMBL" id="PDNV01000003">
    <property type="protein sequence ID" value="PLC54992.1"/>
    <property type="molecule type" value="Genomic_DNA"/>
</dbReference>
<dbReference type="Proteomes" id="UP000234328">
    <property type="component" value="Unassembled WGS sequence"/>
</dbReference>
<sequence length="169" mass="18561">MPAPALKILAGVLTALVGHAALATPTLWPTSPSRTQLPTPYGNLHVANNEYVYESRLQIDNTDIDPMVQGILNITYAFSTPNSHAALVSINTGSNACPYTYRWVVLEKSGYKVSPEFGSCNDQIKVTAKGRKLTMLTPSAHTPDKVDMYVYDGKTLKHRSTQLIADKRR</sequence>
<dbReference type="AlphaFoldDB" id="A0A2N4UIZ0"/>
<dbReference type="OrthoDB" id="8683086at2"/>
<name>A0A2N4UIZ0_9BURK</name>
<evidence type="ECO:0000256" key="1">
    <source>
        <dbReference type="SAM" id="SignalP"/>
    </source>
</evidence>
<evidence type="ECO:0000313" key="2">
    <source>
        <dbReference type="EMBL" id="PLC54992.1"/>
    </source>
</evidence>
<keyword evidence="3" id="KW-1185">Reference proteome</keyword>
<feature type="chain" id="PRO_5014827120" evidence="1">
    <location>
        <begin position="24"/>
        <end position="169"/>
    </location>
</feature>
<organism evidence="2 3">
    <name type="scientific">Pollutimonas nitritireducens</name>
    <dbReference type="NCBI Taxonomy" id="2045209"/>
    <lineage>
        <taxon>Bacteria</taxon>
        <taxon>Pseudomonadati</taxon>
        <taxon>Pseudomonadota</taxon>
        <taxon>Betaproteobacteria</taxon>
        <taxon>Burkholderiales</taxon>
        <taxon>Alcaligenaceae</taxon>
        <taxon>Pollutimonas</taxon>
    </lineage>
</organism>
<reference evidence="2 3" key="1">
    <citation type="submission" date="2017-10" db="EMBL/GenBank/DDBJ databases">
        <title>Two draft genome sequences of Pusillimonas sp. strains isolated from a nitrate- and radionuclide-contaminated groundwater in Russia.</title>
        <authorList>
            <person name="Grouzdev D.S."/>
            <person name="Tourova T.P."/>
            <person name="Goeva M.A."/>
            <person name="Babich T.L."/>
            <person name="Sokolova D.S."/>
            <person name="Abdullin R."/>
            <person name="Poltaraus A.B."/>
            <person name="Toshchakov S.V."/>
            <person name="Nazina T.N."/>
        </authorList>
    </citation>
    <scope>NUCLEOTIDE SEQUENCE [LARGE SCALE GENOMIC DNA]</scope>
    <source>
        <strain evidence="2 3">JR1/69-2-13</strain>
    </source>
</reference>
<comment type="caution">
    <text evidence="2">The sequence shown here is derived from an EMBL/GenBank/DDBJ whole genome shotgun (WGS) entry which is preliminary data.</text>
</comment>
<accession>A0A2N4UIZ0</accession>
<protein>
    <submittedName>
        <fullName evidence="2">Uncharacterized protein</fullName>
    </submittedName>
</protein>
<dbReference type="RefSeq" id="WP_102069069.1">
    <property type="nucleotide sequence ID" value="NZ_PDNV01000003.1"/>
</dbReference>
<keyword evidence="1" id="KW-0732">Signal</keyword>
<gene>
    <name evidence="2" type="ORF">CR155_05945</name>
</gene>
<feature type="signal peptide" evidence="1">
    <location>
        <begin position="1"/>
        <end position="23"/>
    </location>
</feature>
<proteinExistence type="predicted"/>